<sequence length="262" mass="27900">MASWACSRSSGTAGGNNTTTTTPPPAPVAKTPNQVLDLSHWTLTIPIDASNGTMGKAVTITTASLQAGYTSAYFYVSADTGVVFWSPVNGATTSGSTHPRSELREVLKPTDNSVDWYWNTPSRLSATLAVNKVPADTGKVVVGQIHGYSVDVPMVLIFYNYNTTTKTATVYAGVHNASDTQAKDYTLATNIALNQRFSYELDVTAQAKLSMYVNSGSPVVVPIDSSWNGASLYYKAGNYVQDHGSSLTDGGQVTFYQLSASH</sequence>
<accession>A0ACC0TR83</accession>
<name>A0ACC0TR83_9AGAM</name>
<protein>
    <submittedName>
        <fullName evidence="1">Alginate lyase 2</fullName>
    </submittedName>
</protein>
<proteinExistence type="predicted"/>
<gene>
    <name evidence="1" type="ORF">F5148DRAFT_989903</name>
</gene>
<evidence type="ECO:0000313" key="1">
    <source>
        <dbReference type="EMBL" id="KAI9435223.1"/>
    </source>
</evidence>
<evidence type="ECO:0000313" key="2">
    <source>
        <dbReference type="Proteomes" id="UP001207468"/>
    </source>
</evidence>
<comment type="caution">
    <text evidence="1">The sequence shown here is derived from an EMBL/GenBank/DDBJ whole genome shotgun (WGS) entry which is preliminary data.</text>
</comment>
<organism evidence="1 2">
    <name type="scientific">Russula earlei</name>
    <dbReference type="NCBI Taxonomy" id="71964"/>
    <lineage>
        <taxon>Eukaryota</taxon>
        <taxon>Fungi</taxon>
        <taxon>Dikarya</taxon>
        <taxon>Basidiomycota</taxon>
        <taxon>Agaricomycotina</taxon>
        <taxon>Agaricomycetes</taxon>
        <taxon>Russulales</taxon>
        <taxon>Russulaceae</taxon>
        <taxon>Russula</taxon>
    </lineage>
</organism>
<reference evidence="1" key="1">
    <citation type="submission" date="2021-03" db="EMBL/GenBank/DDBJ databases">
        <title>Evolutionary priming and transition to the ectomycorrhizal habit in an iconic lineage of mushroom-forming fungi: is preadaptation a requirement?</title>
        <authorList>
            <consortium name="DOE Joint Genome Institute"/>
            <person name="Looney B.P."/>
            <person name="Miyauchi S."/>
            <person name="Morin E."/>
            <person name="Drula E."/>
            <person name="Courty P.E."/>
            <person name="Chicoki N."/>
            <person name="Fauchery L."/>
            <person name="Kohler A."/>
            <person name="Kuo A."/>
            <person name="LaButti K."/>
            <person name="Pangilinan J."/>
            <person name="Lipzen A."/>
            <person name="Riley R."/>
            <person name="Andreopoulos W."/>
            <person name="He G."/>
            <person name="Johnson J."/>
            <person name="Barry K.W."/>
            <person name="Grigoriev I.V."/>
            <person name="Nagy L."/>
            <person name="Hibbett D."/>
            <person name="Henrissat B."/>
            <person name="Matheny P.B."/>
            <person name="Labbe J."/>
            <person name="Martin A.F."/>
        </authorList>
    </citation>
    <scope>NUCLEOTIDE SEQUENCE</scope>
    <source>
        <strain evidence="1">BPL698</strain>
    </source>
</reference>
<dbReference type="Proteomes" id="UP001207468">
    <property type="component" value="Unassembled WGS sequence"/>
</dbReference>
<keyword evidence="1" id="KW-0456">Lyase</keyword>
<keyword evidence="2" id="KW-1185">Reference proteome</keyword>
<dbReference type="EMBL" id="JAGFNK010001076">
    <property type="protein sequence ID" value="KAI9435223.1"/>
    <property type="molecule type" value="Genomic_DNA"/>
</dbReference>